<sequence>MVGMALNHTLAKPTIPKPDYNSNPKPYLPKPKMTVPEQSGGYGSKPYLANQPSPNQTLCSQNQKLTVPEPKYSYDPKPKLIVPKPDTGKPDMNMFPNRR</sequence>
<evidence type="ECO:0000256" key="1">
    <source>
        <dbReference type="SAM" id="MobiDB-lite"/>
    </source>
</evidence>
<accession>A0A6N2KG49</accession>
<organism evidence="2">
    <name type="scientific">Salix viminalis</name>
    <name type="common">Common osier</name>
    <name type="synonym">Basket willow</name>
    <dbReference type="NCBI Taxonomy" id="40686"/>
    <lineage>
        <taxon>Eukaryota</taxon>
        <taxon>Viridiplantae</taxon>
        <taxon>Streptophyta</taxon>
        <taxon>Embryophyta</taxon>
        <taxon>Tracheophyta</taxon>
        <taxon>Spermatophyta</taxon>
        <taxon>Magnoliopsida</taxon>
        <taxon>eudicotyledons</taxon>
        <taxon>Gunneridae</taxon>
        <taxon>Pentapetalae</taxon>
        <taxon>rosids</taxon>
        <taxon>fabids</taxon>
        <taxon>Malpighiales</taxon>
        <taxon>Salicaceae</taxon>
        <taxon>Saliceae</taxon>
        <taxon>Salix</taxon>
    </lineage>
</organism>
<evidence type="ECO:0000313" key="2">
    <source>
        <dbReference type="EMBL" id="VFU26674.1"/>
    </source>
</evidence>
<reference evidence="2" key="1">
    <citation type="submission" date="2019-03" db="EMBL/GenBank/DDBJ databases">
        <authorList>
            <person name="Mank J."/>
            <person name="Almeida P."/>
        </authorList>
    </citation>
    <scope>NUCLEOTIDE SEQUENCE</scope>
    <source>
        <strain evidence="2">78183</strain>
    </source>
</reference>
<name>A0A6N2KG49_SALVM</name>
<dbReference type="EMBL" id="CAADRP010000334">
    <property type="protein sequence ID" value="VFU26674.1"/>
    <property type="molecule type" value="Genomic_DNA"/>
</dbReference>
<protein>
    <submittedName>
        <fullName evidence="2">Uncharacterized protein</fullName>
    </submittedName>
</protein>
<feature type="region of interest" description="Disordered" evidence="1">
    <location>
        <begin position="1"/>
        <end position="99"/>
    </location>
</feature>
<gene>
    <name evidence="2" type="ORF">SVIM_LOCUS73301</name>
</gene>
<feature type="compositionally biased region" description="Polar residues" evidence="1">
    <location>
        <begin position="50"/>
        <end position="65"/>
    </location>
</feature>
<dbReference type="AlphaFoldDB" id="A0A6N2KG49"/>
<proteinExistence type="predicted"/>